<dbReference type="AlphaFoldDB" id="A0A5B7GWK1"/>
<evidence type="ECO:0000313" key="3">
    <source>
        <dbReference type="Proteomes" id="UP000324222"/>
    </source>
</evidence>
<dbReference type="EMBL" id="VSRR010018094">
    <property type="protein sequence ID" value="MPC60984.1"/>
    <property type="molecule type" value="Genomic_DNA"/>
</dbReference>
<evidence type="ECO:0000256" key="1">
    <source>
        <dbReference type="SAM" id="MobiDB-lite"/>
    </source>
</evidence>
<evidence type="ECO:0000313" key="2">
    <source>
        <dbReference type="EMBL" id="MPC60984.1"/>
    </source>
</evidence>
<feature type="compositionally biased region" description="Basic and acidic residues" evidence="1">
    <location>
        <begin position="54"/>
        <end position="73"/>
    </location>
</feature>
<feature type="region of interest" description="Disordered" evidence="1">
    <location>
        <begin position="26"/>
        <end position="92"/>
    </location>
</feature>
<comment type="caution">
    <text evidence="2">The sequence shown here is derived from an EMBL/GenBank/DDBJ whole genome shotgun (WGS) entry which is preliminary data.</text>
</comment>
<accession>A0A5B7GWK1</accession>
<keyword evidence="3" id="KW-1185">Reference proteome</keyword>
<protein>
    <submittedName>
        <fullName evidence="2">Uncharacterized protein</fullName>
    </submittedName>
</protein>
<gene>
    <name evidence="2" type="ORF">E2C01_055046</name>
</gene>
<organism evidence="2 3">
    <name type="scientific">Portunus trituberculatus</name>
    <name type="common">Swimming crab</name>
    <name type="synonym">Neptunus trituberculatus</name>
    <dbReference type="NCBI Taxonomy" id="210409"/>
    <lineage>
        <taxon>Eukaryota</taxon>
        <taxon>Metazoa</taxon>
        <taxon>Ecdysozoa</taxon>
        <taxon>Arthropoda</taxon>
        <taxon>Crustacea</taxon>
        <taxon>Multicrustacea</taxon>
        <taxon>Malacostraca</taxon>
        <taxon>Eumalacostraca</taxon>
        <taxon>Eucarida</taxon>
        <taxon>Decapoda</taxon>
        <taxon>Pleocyemata</taxon>
        <taxon>Brachyura</taxon>
        <taxon>Eubrachyura</taxon>
        <taxon>Portunoidea</taxon>
        <taxon>Portunidae</taxon>
        <taxon>Portuninae</taxon>
        <taxon>Portunus</taxon>
    </lineage>
</organism>
<dbReference type="Proteomes" id="UP000324222">
    <property type="component" value="Unassembled WGS sequence"/>
</dbReference>
<name>A0A5B7GWK1_PORTR</name>
<reference evidence="2 3" key="1">
    <citation type="submission" date="2019-05" db="EMBL/GenBank/DDBJ databases">
        <title>Another draft genome of Portunus trituberculatus and its Hox gene families provides insights of decapod evolution.</title>
        <authorList>
            <person name="Jeong J.-H."/>
            <person name="Song I."/>
            <person name="Kim S."/>
            <person name="Choi T."/>
            <person name="Kim D."/>
            <person name="Ryu S."/>
            <person name="Kim W."/>
        </authorList>
    </citation>
    <scope>NUCLEOTIDE SEQUENCE [LARGE SCALE GENOMIC DNA]</scope>
    <source>
        <tissue evidence="2">Muscle</tissue>
    </source>
</reference>
<sequence length="92" mass="10019">MTNDYDRHSYCEAIYSAAWEPRYQLPAISHGGQQPAKPPHGREGGSLGPGQRRNSLEERGREGPCVRAPRDAEQGAYGHVENITIGGVSSKT</sequence>
<proteinExistence type="predicted"/>